<feature type="transmembrane region" description="Helical" evidence="7">
    <location>
        <begin position="384"/>
        <end position="407"/>
    </location>
</feature>
<feature type="transmembrane region" description="Helical" evidence="7">
    <location>
        <begin position="226"/>
        <end position="254"/>
    </location>
</feature>
<dbReference type="SUPFAM" id="SSF103473">
    <property type="entry name" value="MFS general substrate transporter"/>
    <property type="match status" value="1"/>
</dbReference>
<keyword evidence="4 7" id="KW-0812">Transmembrane</keyword>
<dbReference type="PANTHER" id="PTHR23513">
    <property type="entry name" value="INTEGRAL MEMBRANE EFFLUX PROTEIN-RELATED"/>
    <property type="match status" value="1"/>
</dbReference>
<dbReference type="eggNOG" id="COG2814">
    <property type="taxonomic scope" value="Bacteria"/>
</dbReference>
<dbReference type="HOGENOM" id="CLU_034180_16_0_0"/>
<dbReference type="Pfam" id="PF05977">
    <property type="entry name" value="MFS_3"/>
    <property type="match status" value="1"/>
</dbReference>
<dbReference type="STRING" id="383372.Rcas_4328"/>
<dbReference type="CDD" id="cd06173">
    <property type="entry name" value="MFS_MefA_like"/>
    <property type="match status" value="1"/>
</dbReference>
<dbReference type="Gene3D" id="1.20.1250.20">
    <property type="entry name" value="MFS general substrate transporter like domains"/>
    <property type="match status" value="1"/>
</dbReference>
<keyword evidence="3" id="KW-1003">Cell membrane</keyword>
<dbReference type="InterPro" id="IPR036259">
    <property type="entry name" value="MFS_trans_sf"/>
</dbReference>
<dbReference type="RefSeq" id="WP_012122773.1">
    <property type="nucleotide sequence ID" value="NC_009767.1"/>
</dbReference>
<evidence type="ECO:0000256" key="1">
    <source>
        <dbReference type="ARBA" id="ARBA00004651"/>
    </source>
</evidence>
<reference evidence="9 10" key="1">
    <citation type="submission" date="2007-08" db="EMBL/GenBank/DDBJ databases">
        <title>Complete sequence of Roseiflexus castenholzii DSM 13941.</title>
        <authorList>
            <consortium name="US DOE Joint Genome Institute"/>
            <person name="Copeland A."/>
            <person name="Lucas S."/>
            <person name="Lapidus A."/>
            <person name="Barry K."/>
            <person name="Glavina del Rio T."/>
            <person name="Dalin E."/>
            <person name="Tice H."/>
            <person name="Pitluck S."/>
            <person name="Thompson L.S."/>
            <person name="Brettin T."/>
            <person name="Bruce D."/>
            <person name="Detter J.C."/>
            <person name="Han C."/>
            <person name="Tapia R."/>
            <person name="Schmutz J."/>
            <person name="Larimer F."/>
            <person name="Land M."/>
            <person name="Hauser L."/>
            <person name="Kyrpides N."/>
            <person name="Mikhailova N."/>
            <person name="Bryant D.A."/>
            <person name="Hanada S."/>
            <person name="Tsukatani Y."/>
            <person name="Richardson P."/>
        </authorList>
    </citation>
    <scope>NUCLEOTIDE SEQUENCE [LARGE SCALE GENOMIC DNA]</scope>
    <source>
        <strain evidence="10">DSM 13941 / HLO8</strain>
    </source>
</reference>
<feature type="transmembrane region" description="Helical" evidence="7">
    <location>
        <begin position="321"/>
        <end position="343"/>
    </location>
</feature>
<protein>
    <submittedName>
        <fullName evidence="9">Major facilitator superfamily MFS_1</fullName>
    </submittedName>
</protein>
<dbReference type="GO" id="GO:0005886">
    <property type="term" value="C:plasma membrane"/>
    <property type="evidence" value="ECO:0007669"/>
    <property type="project" value="UniProtKB-SubCell"/>
</dbReference>
<dbReference type="GO" id="GO:0022857">
    <property type="term" value="F:transmembrane transporter activity"/>
    <property type="evidence" value="ECO:0007669"/>
    <property type="project" value="InterPro"/>
</dbReference>
<feature type="transmembrane region" description="Helical" evidence="7">
    <location>
        <begin position="355"/>
        <end position="378"/>
    </location>
</feature>
<dbReference type="EMBL" id="CP000804">
    <property type="protein sequence ID" value="ABU60352.1"/>
    <property type="molecule type" value="Genomic_DNA"/>
</dbReference>
<feature type="transmembrane region" description="Helical" evidence="7">
    <location>
        <begin position="175"/>
        <end position="194"/>
    </location>
</feature>
<evidence type="ECO:0000313" key="10">
    <source>
        <dbReference type="Proteomes" id="UP000000263"/>
    </source>
</evidence>
<dbReference type="KEGG" id="rca:Rcas_4328"/>
<accession>A7NS06</accession>
<comment type="subcellular location">
    <subcellularLocation>
        <location evidence="1">Cell membrane</location>
        <topology evidence="1">Multi-pass membrane protein</topology>
    </subcellularLocation>
</comment>
<keyword evidence="5 7" id="KW-1133">Transmembrane helix</keyword>
<keyword evidence="6 7" id="KW-0472">Membrane</keyword>
<evidence type="ECO:0000256" key="5">
    <source>
        <dbReference type="ARBA" id="ARBA00022989"/>
    </source>
</evidence>
<feature type="transmembrane region" description="Helical" evidence="7">
    <location>
        <begin position="296"/>
        <end position="315"/>
    </location>
</feature>
<sequence length="430" mass="44871">MFTIDRSQASWKYPFALIWIGQAFSLFGSGLAGFAIVWWLTATTGSATVLATATLATLLPGILIGPLAGALIDRWDRRAVIMVADLTGALGAAALAVLFWIDALAIWHVYLIMALRSLAGAFHWPAMQASISLMAPERHLARIGGLSQMLQGATNIAAPPLGALLIAIWPLHGLMLIDVVTALIAVAGVGLVRFPRPPRAAPAVADAPATGVVAEMRAGLRYISRWPGLMMVMGMAALINLLLTPAFSLLPILVTRHFHGEALHLAWMNAAEGAGIVLGGLIIGVWGGFRRRMNTVVFGLIGLGISILAIGAAPATAFLPALAAVAVVGAMSPVVNAPMMAIVQSVVAPEMQGRVFTALGSVSMAMTPLGLVIAGPVADAFGVQVWYLLGGCACLLMTLLVLGIPAVRDLEDRPRDSGRSAVVRSENVPS</sequence>
<feature type="domain" description="Major facilitator superfamily (MFS) profile" evidence="8">
    <location>
        <begin position="1"/>
        <end position="408"/>
    </location>
</feature>
<feature type="transmembrane region" description="Helical" evidence="7">
    <location>
        <begin position="16"/>
        <end position="41"/>
    </location>
</feature>
<evidence type="ECO:0000256" key="2">
    <source>
        <dbReference type="ARBA" id="ARBA00022448"/>
    </source>
</evidence>
<feature type="transmembrane region" description="Helical" evidence="7">
    <location>
        <begin position="79"/>
        <end position="101"/>
    </location>
</feature>
<dbReference type="PROSITE" id="PS50850">
    <property type="entry name" value="MFS"/>
    <property type="match status" value="1"/>
</dbReference>
<feature type="transmembrane region" description="Helical" evidence="7">
    <location>
        <begin position="47"/>
        <end position="72"/>
    </location>
</feature>
<evidence type="ECO:0000259" key="8">
    <source>
        <dbReference type="PROSITE" id="PS50850"/>
    </source>
</evidence>
<evidence type="ECO:0000256" key="3">
    <source>
        <dbReference type="ARBA" id="ARBA00022475"/>
    </source>
</evidence>
<evidence type="ECO:0000256" key="6">
    <source>
        <dbReference type="ARBA" id="ARBA00023136"/>
    </source>
</evidence>
<organism evidence="9 10">
    <name type="scientific">Roseiflexus castenholzii (strain DSM 13941 / HLO8)</name>
    <dbReference type="NCBI Taxonomy" id="383372"/>
    <lineage>
        <taxon>Bacteria</taxon>
        <taxon>Bacillati</taxon>
        <taxon>Chloroflexota</taxon>
        <taxon>Chloroflexia</taxon>
        <taxon>Chloroflexales</taxon>
        <taxon>Roseiflexineae</taxon>
        <taxon>Roseiflexaceae</taxon>
        <taxon>Roseiflexus</taxon>
    </lineage>
</organism>
<dbReference type="InterPro" id="IPR020846">
    <property type="entry name" value="MFS_dom"/>
</dbReference>
<gene>
    <name evidence="9" type="ordered locus">Rcas_4328</name>
</gene>
<dbReference type="PANTHER" id="PTHR23513:SF9">
    <property type="entry name" value="ENTEROBACTIN EXPORTER ENTS"/>
    <property type="match status" value="1"/>
</dbReference>
<evidence type="ECO:0000256" key="4">
    <source>
        <dbReference type="ARBA" id="ARBA00022692"/>
    </source>
</evidence>
<feature type="transmembrane region" description="Helical" evidence="7">
    <location>
        <begin position="266"/>
        <end position="289"/>
    </location>
</feature>
<keyword evidence="10" id="KW-1185">Reference proteome</keyword>
<dbReference type="AlphaFoldDB" id="A7NS06"/>
<dbReference type="InterPro" id="IPR010290">
    <property type="entry name" value="TM_effector"/>
</dbReference>
<keyword evidence="2" id="KW-0813">Transport</keyword>
<evidence type="ECO:0000256" key="7">
    <source>
        <dbReference type="SAM" id="Phobius"/>
    </source>
</evidence>
<proteinExistence type="predicted"/>
<dbReference type="Proteomes" id="UP000000263">
    <property type="component" value="Chromosome"/>
</dbReference>
<evidence type="ECO:0000313" key="9">
    <source>
        <dbReference type="EMBL" id="ABU60352.1"/>
    </source>
</evidence>
<name>A7NS06_ROSCS</name>